<accession>A0A7R9DBK1</accession>
<reference evidence="2" key="1">
    <citation type="submission" date="2020-11" db="EMBL/GenBank/DDBJ databases">
        <authorList>
            <person name="Tran Van P."/>
        </authorList>
    </citation>
    <scope>NUCLEOTIDE SEQUENCE</scope>
</reference>
<keyword evidence="1" id="KW-0812">Transmembrane</keyword>
<dbReference type="AlphaFoldDB" id="A0A7R9DBK1"/>
<keyword evidence="1" id="KW-1133">Transmembrane helix</keyword>
<gene>
    <name evidence="2" type="ORF">TPSB3V08_LOCUS7230</name>
</gene>
<dbReference type="EMBL" id="OD004579">
    <property type="protein sequence ID" value="CAD7410188.1"/>
    <property type="molecule type" value="Genomic_DNA"/>
</dbReference>
<sequence>MTDRSSLESLPYVLTAKKPVPWIGIIFNVPFCSQIIMDIGITWIVCILTTELPTYLKNILHFDT</sequence>
<protein>
    <submittedName>
        <fullName evidence="2">Uncharacterized protein</fullName>
    </submittedName>
</protein>
<proteinExistence type="predicted"/>
<feature type="transmembrane region" description="Helical" evidence="1">
    <location>
        <begin position="20"/>
        <end position="48"/>
    </location>
</feature>
<organism evidence="2">
    <name type="scientific">Timema poppense</name>
    <name type="common">Walking stick</name>
    <dbReference type="NCBI Taxonomy" id="170557"/>
    <lineage>
        <taxon>Eukaryota</taxon>
        <taxon>Metazoa</taxon>
        <taxon>Ecdysozoa</taxon>
        <taxon>Arthropoda</taxon>
        <taxon>Hexapoda</taxon>
        <taxon>Insecta</taxon>
        <taxon>Pterygota</taxon>
        <taxon>Neoptera</taxon>
        <taxon>Polyneoptera</taxon>
        <taxon>Phasmatodea</taxon>
        <taxon>Timematodea</taxon>
        <taxon>Timematoidea</taxon>
        <taxon>Timematidae</taxon>
        <taxon>Timema</taxon>
    </lineage>
</organism>
<evidence type="ECO:0000256" key="1">
    <source>
        <dbReference type="SAM" id="Phobius"/>
    </source>
</evidence>
<name>A0A7R9DBK1_TIMPO</name>
<evidence type="ECO:0000313" key="2">
    <source>
        <dbReference type="EMBL" id="CAD7410188.1"/>
    </source>
</evidence>
<keyword evidence="1" id="KW-0472">Membrane</keyword>